<dbReference type="PANTHER" id="PTHR18929:SF189">
    <property type="entry name" value="PROTEIN DISULFIDE ISOMERASE-LIKE 1-5-RELATED"/>
    <property type="match status" value="1"/>
</dbReference>
<dbReference type="EC" id="5.3.4.1" evidence="4"/>
<keyword evidence="7" id="KW-0256">Endoplasmic reticulum</keyword>
<comment type="subcellular location">
    <subcellularLocation>
        <location evidence="2">Endoplasmic reticulum lumen</location>
    </subcellularLocation>
</comment>
<name>A0AAX6HAT3_IRIPA</name>
<feature type="signal peptide" evidence="12">
    <location>
        <begin position="1"/>
        <end position="27"/>
    </location>
</feature>
<dbReference type="Gene3D" id="3.40.30.10">
    <property type="entry name" value="Glutaredoxin"/>
    <property type="match status" value="4"/>
</dbReference>
<evidence type="ECO:0000256" key="7">
    <source>
        <dbReference type="ARBA" id="ARBA00022824"/>
    </source>
</evidence>
<dbReference type="EMBL" id="JANAVB010010799">
    <property type="protein sequence ID" value="KAJ6838159.1"/>
    <property type="molecule type" value="Genomic_DNA"/>
</dbReference>
<evidence type="ECO:0000256" key="1">
    <source>
        <dbReference type="ARBA" id="ARBA00001182"/>
    </source>
</evidence>
<evidence type="ECO:0000256" key="4">
    <source>
        <dbReference type="ARBA" id="ARBA00012723"/>
    </source>
</evidence>
<feature type="chain" id="PRO_5043377049" description="protein disulfide-isomerase" evidence="12">
    <location>
        <begin position="28"/>
        <end position="528"/>
    </location>
</feature>
<evidence type="ECO:0000256" key="9">
    <source>
        <dbReference type="ARBA" id="ARBA00023180"/>
    </source>
</evidence>
<evidence type="ECO:0000259" key="13">
    <source>
        <dbReference type="PROSITE" id="PS51352"/>
    </source>
</evidence>
<evidence type="ECO:0000256" key="10">
    <source>
        <dbReference type="ARBA" id="ARBA00023235"/>
    </source>
</evidence>
<feature type="domain" description="Thioredoxin" evidence="13">
    <location>
        <begin position="383"/>
        <end position="512"/>
    </location>
</feature>
<evidence type="ECO:0000256" key="3">
    <source>
        <dbReference type="ARBA" id="ARBA00006347"/>
    </source>
</evidence>
<dbReference type="InterPro" id="IPR013766">
    <property type="entry name" value="Thioredoxin_domain"/>
</dbReference>
<evidence type="ECO:0000313" key="15">
    <source>
        <dbReference type="Proteomes" id="UP001140949"/>
    </source>
</evidence>
<dbReference type="FunFam" id="3.40.30.10:FF:000134">
    <property type="entry name" value="Protein disulfide-isomerase"/>
    <property type="match status" value="1"/>
</dbReference>
<dbReference type="Proteomes" id="UP001140949">
    <property type="component" value="Unassembled WGS sequence"/>
</dbReference>
<evidence type="ECO:0000256" key="2">
    <source>
        <dbReference type="ARBA" id="ARBA00004319"/>
    </source>
</evidence>
<dbReference type="CDD" id="cd02995">
    <property type="entry name" value="PDI_a_PDI_a'_C"/>
    <property type="match status" value="1"/>
</dbReference>
<dbReference type="Pfam" id="PF00085">
    <property type="entry name" value="Thioredoxin"/>
    <property type="match status" value="2"/>
</dbReference>
<reference evidence="14" key="1">
    <citation type="journal article" date="2023" name="GigaByte">
        <title>Genome assembly of the bearded iris, Iris pallida Lam.</title>
        <authorList>
            <person name="Bruccoleri R.E."/>
            <person name="Oakeley E.J."/>
            <person name="Faust A.M.E."/>
            <person name="Altorfer M."/>
            <person name="Dessus-Babus S."/>
            <person name="Burckhardt D."/>
            <person name="Oertli M."/>
            <person name="Naumann U."/>
            <person name="Petersen F."/>
            <person name="Wong J."/>
        </authorList>
    </citation>
    <scope>NUCLEOTIDE SEQUENCE</scope>
    <source>
        <strain evidence="14">GSM-AAB239-AS_SAM_17_03QT</strain>
    </source>
</reference>
<dbReference type="GO" id="GO:0003756">
    <property type="term" value="F:protein disulfide isomerase activity"/>
    <property type="evidence" value="ECO:0007669"/>
    <property type="project" value="UniProtKB-EC"/>
</dbReference>
<proteinExistence type="inferred from homology"/>
<reference evidence="14" key="2">
    <citation type="submission" date="2023-04" db="EMBL/GenBank/DDBJ databases">
        <authorList>
            <person name="Bruccoleri R.E."/>
            <person name="Oakeley E.J."/>
            <person name="Faust A.-M."/>
            <person name="Dessus-Babus S."/>
            <person name="Altorfer M."/>
            <person name="Burckhardt D."/>
            <person name="Oertli M."/>
            <person name="Naumann U."/>
            <person name="Petersen F."/>
            <person name="Wong J."/>
        </authorList>
    </citation>
    <scope>NUCLEOTIDE SEQUENCE</scope>
    <source>
        <strain evidence="14">GSM-AAB239-AS_SAM_17_03QT</strain>
        <tissue evidence="14">Leaf</tissue>
    </source>
</reference>
<sequence>MSAPKPTPKLLLLFFLLLLSNPLIISATDDDDDDLEELLAIDAEEEERITPAASHADAVSRAQTIVLELTNENAQKAVADNAALMVLGYAPWCARSAELMPRFAEAAAALRGIGSPVVAAKLDADRHGRAAGALGIRGFPTLLLFVNGSARTYSGGFTGDEIVIWARKKTGDSVMRLSSKSAAEEFLKRHQIYIIGLFEKYEGTEYEEFIKASSADNEIQFVEVNDISIAEILFPDIGSVKQFLGLVKSEPERFERYEDNFQQEKILQFIAYNKFALVSTLTDLNSARLYASPLKIQVFIFAEADDFEHLLLPIQEVARKFKSKIMFVYVDSTDDNLAKPFLTMFGLEPGKPIVTGFDNRIGSKYLLESDPTPSNLDEFCTEMLHGTLSPYFKSEPKPNPDADGMIQKVVGRTFDASVLNSIENVLLEVYTPWCVDCEATSKQVEKLAKHFKAEANLKFARIDASLNEHPKLEVNYFPTLLFYPAGDKANPIKLPKKSSLKELAAIIKGNIKITDDTGVSTDQPKDEL</sequence>
<keyword evidence="5 12" id="KW-0732">Signal</keyword>
<keyword evidence="11" id="KW-0676">Redox-active center</keyword>
<dbReference type="SUPFAM" id="SSF52833">
    <property type="entry name" value="Thioredoxin-like"/>
    <property type="match status" value="4"/>
</dbReference>
<keyword evidence="6" id="KW-0677">Repeat</keyword>
<gene>
    <name evidence="14" type="ORF">M6B38_319770</name>
</gene>
<dbReference type="CDD" id="cd02982">
    <property type="entry name" value="PDI_b'_family"/>
    <property type="match status" value="1"/>
</dbReference>
<comment type="catalytic activity">
    <reaction evidence="1">
        <text>Catalyzes the rearrangement of -S-S- bonds in proteins.</text>
        <dbReference type="EC" id="5.3.4.1"/>
    </reaction>
</comment>
<dbReference type="AlphaFoldDB" id="A0AAX6HAT3"/>
<dbReference type="GO" id="GO:0006457">
    <property type="term" value="P:protein folding"/>
    <property type="evidence" value="ECO:0007669"/>
    <property type="project" value="TreeGrafter"/>
</dbReference>
<evidence type="ECO:0000313" key="14">
    <source>
        <dbReference type="EMBL" id="KAJ6838159.1"/>
    </source>
</evidence>
<dbReference type="CDD" id="cd02981">
    <property type="entry name" value="PDI_b_family"/>
    <property type="match status" value="1"/>
</dbReference>
<keyword evidence="10 14" id="KW-0413">Isomerase</keyword>
<keyword evidence="9" id="KW-0325">Glycoprotein</keyword>
<dbReference type="PANTHER" id="PTHR18929">
    <property type="entry name" value="PROTEIN DISULFIDE ISOMERASE"/>
    <property type="match status" value="1"/>
</dbReference>
<dbReference type="PROSITE" id="PS51352">
    <property type="entry name" value="THIOREDOXIN_2"/>
    <property type="match status" value="2"/>
</dbReference>
<dbReference type="GO" id="GO:0005788">
    <property type="term" value="C:endoplasmic reticulum lumen"/>
    <property type="evidence" value="ECO:0007669"/>
    <property type="project" value="UniProtKB-SubCell"/>
</dbReference>
<accession>A0AAX6HAT3</accession>
<protein>
    <recommendedName>
        <fullName evidence="4">protein disulfide-isomerase</fullName>
        <ecNumber evidence="4">5.3.4.1</ecNumber>
    </recommendedName>
</protein>
<keyword evidence="15" id="KW-1185">Reference proteome</keyword>
<evidence type="ECO:0000256" key="11">
    <source>
        <dbReference type="ARBA" id="ARBA00023284"/>
    </source>
</evidence>
<comment type="similarity">
    <text evidence="3">Belongs to the protein disulfide isomerase family.</text>
</comment>
<dbReference type="FunFam" id="3.40.30.10:FF:000204">
    <property type="entry name" value="Protein disulfide isomerase-like 1-6"/>
    <property type="match status" value="1"/>
</dbReference>
<evidence type="ECO:0000256" key="12">
    <source>
        <dbReference type="SAM" id="SignalP"/>
    </source>
</evidence>
<comment type="caution">
    <text evidence="14">The sequence shown here is derived from an EMBL/GenBank/DDBJ whole genome shotgun (WGS) entry which is preliminary data.</text>
</comment>
<keyword evidence="8" id="KW-1015">Disulfide bond</keyword>
<evidence type="ECO:0000256" key="8">
    <source>
        <dbReference type="ARBA" id="ARBA00023157"/>
    </source>
</evidence>
<evidence type="ECO:0000256" key="6">
    <source>
        <dbReference type="ARBA" id="ARBA00022737"/>
    </source>
</evidence>
<dbReference type="Pfam" id="PF13848">
    <property type="entry name" value="Thioredoxin_6"/>
    <property type="match status" value="1"/>
</dbReference>
<organism evidence="14 15">
    <name type="scientific">Iris pallida</name>
    <name type="common">Sweet iris</name>
    <dbReference type="NCBI Taxonomy" id="29817"/>
    <lineage>
        <taxon>Eukaryota</taxon>
        <taxon>Viridiplantae</taxon>
        <taxon>Streptophyta</taxon>
        <taxon>Embryophyta</taxon>
        <taxon>Tracheophyta</taxon>
        <taxon>Spermatophyta</taxon>
        <taxon>Magnoliopsida</taxon>
        <taxon>Liliopsida</taxon>
        <taxon>Asparagales</taxon>
        <taxon>Iridaceae</taxon>
        <taxon>Iridoideae</taxon>
        <taxon>Irideae</taxon>
        <taxon>Iris</taxon>
    </lineage>
</organism>
<dbReference type="FunFam" id="3.40.30.10:FF:000042">
    <property type="entry name" value="protein disulfide-isomerase A2"/>
    <property type="match status" value="1"/>
</dbReference>
<dbReference type="InterPro" id="IPR036249">
    <property type="entry name" value="Thioredoxin-like_sf"/>
</dbReference>
<feature type="domain" description="Thioredoxin" evidence="13">
    <location>
        <begin position="56"/>
        <end position="171"/>
    </location>
</feature>
<dbReference type="CDD" id="cd02961">
    <property type="entry name" value="PDI_a_family"/>
    <property type="match status" value="1"/>
</dbReference>
<dbReference type="GO" id="GO:0034976">
    <property type="term" value="P:response to endoplasmic reticulum stress"/>
    <property type="evidence" value="ECO:0007669"/>
    <property type="project" value="TreeGrafter"/>
</dbReference>
<evidence type="ECO:0000256" key="5">
    <source>
        <dbReference type="ARBA" id="ARBA00022729"/>
    </source>
</evidence>